<comment type="caution">
    <text evidence="2">The sequence shown here is derived from an EMBL/GenBank/DDBJ whole genome shotgun (WGS) entry which is preliminary data.</text>
</comment>
<feature type="region of interest" description="Disordered" evidence="1">
    <location>
        <begin position="236"/>
        <end position="261"/>
    </location>
</feature>
<reference evidence="3" key="1">
    <citation type="submission" date="2017-05" db="EMBL/GenBank/DDBJ databases">
        <authorList>
            <person name="Sharma S."/>
            <person name="Sidhu C."/>
            <person name="Pinnaka A.K."/>
        </authorList>
    </citation>
    <scope>NUCLEOTIDE SEQUENCE [LARGE SCALE GENOMIC DNA]</scope>
    <source>
        <strain evidence="3">AK93</strain>
    </source>
</reference>
<dbReference type="EMBL" id="NFZW01000004">
    <property type="protein sequence ID" value="RFA38261.1"/>
    <property type="molecule type" value="Genomic_DNA"/>
</dbReference>
<evidence type="ECO:0000313" key="2">
    <source>
        <dbReference type="EMBL" id="RFA38261.1"/>
    </source>
</evidence>
<dbReference type="Proteomes" id="UP000256763">
    <property type="component" value="Unassembled WGS sequence"/>
</dbReference>
<protein>
    <submittedName>
        <fullName evidence="2">Uncharacterized protein</fullName>
    </submittedName>
</protein>
<evidence type="ECO:0000256" key="1">
    <source>
        <dbReference type="SAM" id="MobiDB-lite"/>
    </source>
</evidence>
<dbReference type="RefSeq" id="WP_116301113.1">
    <property type="nucleotide sequence ID" value="NZ_NFZV01000003.1"/>
</dbReference>
<accession>A0A3E0X1V2</accession>
<organism evidence="2 3">
    <name type="scientific">Alkalilimnicola ehrlichii</name>
    <dbReference type="NCBI Taxonomy" id="351052"/>
    <lineage>
        <taxon>Bacteria</taxon>
        <taxon>Pseudomonadati</taxon>
        <taxon>Pseudomonadota</taxon>
        <taxon>Gammaproteobacteria</taxon>
        <taxon>Chromatiales</taxon>
        <taxon>Ectothiorhodospiraceae</taxon>
        <taxon>Alkalilimnicola</taxon>
    </lineage>
</organism>
<feature type="compositionally biased region" description="Polar residues" evidence="1">
    <location>
        <begin position="41"/>
        <end position="56"/>
    </location>
</feature>
<dbReference type="AlphaFoldDB" id="A0A3E0X1V2"/>
<keyword evidence="3" id="KW-1185">Reference proteome</keyword>
<feature type="region of interest" description="Disordered" evidence="1">
    <location>
        <begin position="37"/>
        <end position="71"/>
    </location>
</feature>
<gene>
    <name evidence="2" type="ORF">CAL65_05340</name>
</gene>
<proteinExistence type="predicted"/>
<evidence type="ECO:0000313" key="3">
    <source>
        <dbReference type="Proteomes" id="UP000256763"/>
    </source>
</evidence>
<dbReference type="OrthoDB" id="5703370at2"/>
<name>A0A3E0X1V2_9GAMM</name>
<sequence length="261" mass="28399">MKPLPIIMAGTALAAVLVITSMTLRGNDEPDVPAIAETNAVEPTQSAAVPEQSSMSAEDEPPPPPPSDDNIEFFEDAAELDSETVSRLFNIEDRRGQTISPQAWEAARAAPSWEARDEPAPHLPLEAGERDDGRAFIDFNRLKLDGLQAGERMELNIPQQARNYTFVVQDVEEHGGGIASWNGHLDGLPTTYSTTITQGPEHTYGGISTPDGHYTIEIHGDSGWIVSTDTISVYDPNEPHAPIPPELGGEEEGAHRHHHRH</sequence>